<evidence type="ECO:0000259" key="9">
    <source>
        <dbReference type="PROSITE" id="PS51192"/>
    </source>
</evidence>
<dbReference type="InterPro" id="IPR000629">
    <property type="entry name" value="RNA-helicase_DEAD-box_CS"/>
</dbReference>
<dbReference type="PANTHER" id="PTHR47959:SF1">
    <property type="entry name" value="ATP-DEPENDENT RNA HELICASE DBPA"/>
    <property type="match status" value="1"/>
</dbReference>
<dbReference type="EMBL" id="AP018515">
    <property type="protein sequence ID" value="BBC81404.1"/>
    <property type="molecule type" value="Genomic_DNA"/>
</dbReference>
<comment type="similarity">
    <text evidence="5 7">Belongs to the DEAD box helicase family.</text>
</comment>
<dbReference type="CDD" id="cd18787">
    <property type="entry name" value="SF2_C_DEAD"/>
    <property type="match status" value="1"/>
</dbReference>
<dbReference type="GO" id="GO:0005524">
    <property type="term" value="F:ATP binding"/>
    <property type="evidence" value="ECO:0007669"/>
    <property type="project" value="UniProtKB-KW"/>
</dbReference>
<keyword evidence="3 7" id="KW-0347">Helicase</keyword>
<dbReference type="SMART" id="SM00487">
    <property type="entry name" value="DEXDc"/>
    <property type="match status" value="1"/>
</dbReference>
<dbReference type="GO" id="GO:0016787">
    <property type="term" value="F:hydrolase activity"/>
    <property type="evidence" value="ECO:0007669"/>
    <property type="project" value="UniProtKB-KW"/>
</dbReference>
<dbReference type="SUPFAM" id="SSF52540">
    <property type="entry name" value="P-loop containing nucleoside triphosphate hydrolases"/>
    <property type="match status" value="1"/>
</dbReference>
<reference evidence="12 13" key="1">
    <citation type="submission" date="2018-02" db="EMBL/GenBank/DDBJ databases">
        <title>Acetobacter orientalis genome.</title>
        <authorList>
            <person name="Nakashima N."/>
            <person name="Tamura T."/>
        </authorList>
    </citation>
    <scope>NUCLEOTIDE SEQUENCE [LARGE SCALE GENOMIC DNA]</scope>
    <source>
        <strain evidence="12 13">FAN1</strain>
    </source>
</reference>
<dbReference type="GO" id="GO:0005829">
    <property type="term" value="C:cytosol"/>
    <property type="evidence" value="ECO:0007669"/>
    <property type="project" value="TreeGrafter"/>
</dbReference>
<dbReference type="RefSeq" id="WP_232015048.1">
    <property type="nucleotide sequence ID" value="NZ_BJVV01000001.1"/>
</dbReference>
<dbReference type="InterPro" id="IPR050079">
    <property type="entry name" value="DEAD_box_RNA_helicase"/>
</dbReference>
<feature type="domain" description="Helicase C-terminal" evidence="10">
    <location>
        <begin position="256"/>
        <end position="406"/>
    </location>
</feature>
<dbReference type="AlphaFoldDB" id="A0A2Z5ZKX6"/>
<evidence type="ECO:0000313" key="12">
    <source>
        <dbReference type="EMBL" id="BBC81404.1"/>
    </source>
</evidence>
<gene>
    <name evidence="12" type="ORF">AcetOrient_orf04628</name>
</gene>
<dbReference type="Gene3D" id="3.40.50.300">
    <property type="entry name" value="P-loop containing nucleotide triphosphate hydrolases"/>
    <property type="match status" value="2"/>
</dbReference>
<evidence type="ECO:0000256" key="1">
    <source>
        <dbReference type="ARBA" id="ARBA00022741"/>
    </source>
</evidence>
<name>A0A2Z5ZKX6_9PROT</name>
<proteinExistence type="inferred from homology"/>
<evidence type="ECO:0000256" key="6">
    <source>
        <dbReference type="PROSITE-ProRule" id="PRU00552"/>
    </source>
</evidence>
<keyword evidence="1 7" id="KW-0547">Nucleotide-binding</keyword>
<evidence type="ECO:0000256" key="4">
    <source>
        <dbReference type="ARBA" id="ARBA00022840"/>
    </source>
</evidence>
<dbReference type="PROSITE" id="PS51194">
    <property type="entry name" value="HELICASE_CTER"/>
    <property type="match status" value="1"/>
</dbReference>
<evidence type="ECO:0000313" key="13">
    <source>
        <dbReference type="Proteomes" id="UP000270034"/>
    </source>
</evidence>
<evidence type="ECO:0000256" key="2">
    <source>
        <dbReference type="ARBA" id="ARBA00022801"/>
    </source>
</evidence>
<dbReference type="CDD" id="cd00268">
    <property type="entry name" value="DEADc"/>
    <property type="match status" value="1"/>
</dbReference>
<dbReference type="InterPro" id="IPR011545">
    <property type="entry name" value="DEAD/DEAH_box_helicase_dom"/>
</dbReference>
<keyword evidence="2 7" id="KW-0378">Hydrolase</keyword>
<dbReference type="InterPro" id="IPR044742">
    <property type="entry name" value="DEAD/DEAH_RhlB"/>
</dbReference>
<sequence>MQSQFFNPVKADKTSMSNSFEAMGLLPSLCAHAAQAGMDTPTPIQQQAIPAVLEGKDVLAIAPTGTGKTAAYALPMLNHLLSVRRHYDVLVMVPTRELVLQTAGVFRTCLGLDPKNTRQKSGTPGIITLYGGGDRALQAESLNHNGPRVLIATPGRLLDFVHMGELDPATLTRVVLDEADRLFAPEFFEESATLVESLPEQRQTLLFSATFPKHLTPLVQKLLHKPVEIHVEKTTEKRGPIRQGVFFIDPALRGAFLKTFFNRDRKSRTIVFTNTKAEADQIASTLRKYRMGAAPLHGDLTQAQRNATVASFSSGRTPILVATDIAARGLDVPDVRTVINMEPPDQAETYLHRIGRTGRAGKTGTALTLCSMTERKKIRHIEVGANVKLRVLTEEQALPRPEAETEASPKKPRTKG</sequence>
<dbReference type="SMART" id="SM00490">
    <property type="entry name" value="HELICc"/>
    <property type="match status" value="1"/>
</dbReference>
<dbReference type="GO" id="GO:0003724">
    <property type="term" value="F:RNA helicase activity"/>
    <property type="evidence" value="ECO:0007669"/>
    <property type="project" value="InterPro"/>
</dbReference>
<dbReference type="PROSITE" id="PS51195">
    <property type="entry name" value="Q_MOTIF"/>
    <property type="match status" value="1"/>
</dbReference>
<dbReference type="GO" id="GO:0003676">
    <property type="term" value="F:nucleic acid binding"/>
    <property type="evidence" value="ECO:0007669"/>
    <property type="project" value="InterPro"/>
</dbReference>
<evidence type="ECO:0000256" key="3">
    <source>
        <dbReference type="ARBA" id="ARBA00022806"/>
    </source>
</evidence>
<evidence type="ECO:0000256" key="7">
    <source>
        <dbReference type="RuleBase" id="RU000492"/>
    </source>
</evidence>
<evidence type="ECO:0000259" key="11">
    <source>
        <dbReference type="PROSITE" id="PS51195"/>
    </source>
</evidence>
<dbReference type="InterPro" id="IPR027417">
    <property type="entry name" value="P-loop_NTPase"/>
</dbReference>
<dbReference type="PANTHER" id="PTHR47959">
    <property type="entry name" value="ATP-DEPENDENT RNA HELICASE RHLE-RELATED"/>
    <property type="match status" value="1"/>
</dbReference>
<dbReference type="InterPro" id="IPR001650">
    <property type="entry name" value="Helicase_C-like"/>
</dbReference>
<dbReference type="Proteomes" id="UP000270034">
    <property type="component" value="Chromosome"/>
</dbReference>
<feature type="region of interest" description="Disordered" evidence="8">
    <location>
        <begin position="396"/>
        <end position="416"/>
    </location>
</feature>
<feature type="domain" description="Helicase ATP-binding" evidence="9">
    <location>
        <begin position="49"/>
        <end position="229"/>
    </location>
</feature>
<dbReference type="PROSITE" id="PS00039">
    <property type="entry name" value="DEAD_ATP_HELICASE"/>
    <property type="match status" value="1"/>
</dbReference>
<protein>
    <submittedName>
        <fullName evidence="12">DNA helicase</fullName>
    </submittedName>
</protein>
<keyword evidence="4 7" id="KW-0067">ATP-binding</keyword>
<organism evidence="12 13">
    <name type="scientific">Acetobacter orientalis</name>
    <dbReference type="NCBI Taxonomy" id="146474"/>
    <lineage>
        <taxon>Bacteria</taxon>
        <taxon>Pseudomonadati</taxon>
        <taxon>Pseudomonadota</taxon>
        <taxon>Alphaproteobacteria</taxon>
        <taxon>Acetobacterales</taxon>
        <taxon>Acetobacteraceae</taxon>
        <taxon>Acetobacter</taxon>
    </lineage>
</organism>
<accession>A0A2Z5ZKX6</accession>
<evidence type="ECO:0000256" key="5">
    <source>
        <dbReference type="ARBA" id="ARBA00038437"/>
    </source>
</evidence>
<feature type="short sequence motif" description="Q motif" evidence="6">
    <location>
        <begin position="18"/>
        <end position="46"/>
    </location>
</feature>
<dbReference type="Pfam" id="PF00271">
    <property type="entry name" value="Helicase_C"/>
    <property type="match status" value="1"/>
</dbReference>
<dbReference type="KEGG" id="aot:AcetOri_orf04628"/>
<evidence type="ECO:0000259" key="10">
    <source>
        <dbReference type="PROSITE" id="PS51194"/>
    </source>
</evidence>
<dbReference type="Pfam" id="PF00270">
    <property type="entry name" value="DEAD"/>
    <property type="match status" value="1"/>
</dbReference>
<dbReference type="InterPro" id="IPR014001">
    <property type="entry name" value="Helicase_ATP-bd"/>
</dbReference>
<dbReference type="InterPro" id="IPR014014">
    <property type="entry name" value="RNA_helicase_DEAD_Q_motif"/>
</dbReference>
<evidence type="ECO:0000256" key="8">
    <source>
        <dbReference type="SAM" id="MobiDB-lite"/>
    </source>
</evidence>
<feature type="domain" description="DEAD-box RNA helicase Q" evidence="11">
    <location>
        <begin position="18"/>
        <end position="46"/>
    </location>
</feature>
<dbReference type="PROSITE" id="PS51192">
    <property type="entry name" value="HELICASE_ATP_BIND_1"/>
    <property type="match status" value="1"/>
</dbReference>